<name>A0AAD7Q7L4_QUISA</name>
<feature type="region of interest" description="Disordered" evidence="1">
    <location>
        <begin position="1"/>
        <end position="86"/>
    </location>
</feature>
<protein>
    <submittedName>
        <fullName evidence="2">Ricin B, lectin domain containing protein</fullName>
    </submittedName>
</protein>
<dbReference type="EMBL" id="JARAOO010000003">
    <property type="protein sequence ID" value="KAJ7976346.1"/>
    <property type="molecule type" value="Genomic_DNA"/>
</dbReference>
<dbReference type="InterPro" id="IPR040249">
    <property type="entry name" value="Ricin_B-like_lectin_EULS3-like"/>
</dbReference>
<dbReference type="Proteomes" id="UP001163823">
    <property type="component" value="Chromosome 3"/>
</dbReference>
<dbReference type="AlphaFoldDB" id="A0AAD7Q7L4"/>
<evidence type="ECO:0000256" key="1">
    <source>
        <dbReference type="SAM" id="MobiDB-lite"/>
    </source>
</evidence>
<accession>A0AAD7Q7L4</accession>
<reference evidence="2" key="1">
    <citation type="journal article" date="2023" name="Science">
        <title>Elucidation of the pathway for biosynthesis of saponin adjuvants from the soapbark tree.</title>
        <authorList>
            <person name="Reed J."/>
            <person name="Orme A."/>
            <person name="El-Demerdash A."/>
            <person name="Owen C."/>
            <person name="Martin L.B.B."/>
            <person name="Misra R.C."/>
            <person name="Kikuchi S."/>
            <person name="Rejzek M."/>
            <person name="Martin A.C."/>
            <person name="Harkess A."/>
            <person name="Leebens-Mack J."/>
            <person name="Louveau T."/>
            <person name="Stephenson M.J."/>
            <person name="Osbourn A."/>
        </authorList>
    </citation>
    <scope>NUCLEOTIDE SEQUENCE</scope>
    <source>
        <strain evidence="2">S10</strain>
    </source>
</reference>
<proteinExistence type="predicted"/>
<gene>
    <name evidence="2" type="ORF">O6P43_006139</name>
</gene>
<dbReference type="SUPFAM" id="SSF50370">
    <property type="entry name" value="Ricin B-like lectins"/>
    <property type="match status" value="1"/>
</dbReference>
<comment type="caution">
    <text evidence="2">The sequence shown here is derived from an EMBL/GenBank/DDBJ whole genome shotgun (WGS) entry which is preliminary data.</text>
</comment>
<dbReference type="CDD" id="cd23431">
    <property type="entry name" value="beta-trefoil_Ricin_AtEULS3-like"/>
    <property type="match status" value="1"/>
</dbReference>
<organism evidence="2 3">
    <name type="scientific">Quillaja saponaria</name>
    <name type="common">Soap bark tree</name>
    <dbReference type="NCBI Taxonomy" id="32244"/>
    <lineage>
        <taxon>Eukaryota</taxon>
        <taxon>Viridiplantae</taxon>
        <taxon>Streptophyta</taxon>
        <taxon>Embryophyta</taxon>
        <taxon>Tracheophyta</taxon>
        <taxon>Spermatophyta</taxon>
        <taxon>Magnoliopsida</taxon>
        <taxon>eudicotyledons</taxon>
        <taxon>Gunneridae</taxon>
        <taxon>Pentapetalae</taxon>
        <taxon>rosids</taxon>
        <taxon>fabids</taxon>
        <taxon>Fabales</taxon>
        <taxon>Quillajaceae</taxon>
        <taxon>Quillaja</taxon>
    </lineage>
</organism>
<dbReference type="KEGG" id="qsa:O6P43_006139"/>
<evidence type="ECO:0000313" key="2">
    <source>
        <dbReference type="EMBL" id="KAJ7976346.1"/>
    </source>
</evidence>
<feature type="compositionally biased region" description="Basic and acidic residues" evidence="1">
    <location>
        <begin position="1"/>
        <end position="11"/>
    </location>
</feature>
<dbReference type="PANTHER" id="PTHR31257:SF2">
    <property type="entry name" value="RICIN B-LIKE LECTIN EULS3"/>
    <property type="match status" value="1"/>
</dbReference>
<sequence>MEFPYGHESHTHHTHHHKRDEEREGYPPPGATLSSFDNRPHPPPPSYYGVYERPPPPPSYYGVDERPPPPPSYYGVDERPPPPPPIQPTHVYHTTHVPPPQFSQDFNHSVFPPPPPPHHQVDSFNHTYQSEIPPPPIPAYPPANTTNTVHHVSHELHRSEDHHSHRPHLPSFVHHETHKVSSELLNRPTVKIFSKAEPNYSLTIWDGKVVLAISNPRDEFQHWYKDEKYSTRVKDEEGCPCFSLVNKATGLAIKHSIGATHPVRLIPYNPDYLDESVLWTESKDLGDGFRAVRMVNNVHLNVDAFHW</sequence>
<keyword evidence="3" id="KW-1185">Reference proteome</keyword>
<dbReference type="PANTHER" id="PTHR31257">
    <property type="entry name" value="RICIN B-LIKE LECTIN EULS3"/>
    <property type="match status" value="1"/>
</dbReference>
<dbReference type="InterPro" id="IPR035992">
    <property type="entry name" value="Ricin_B-like_lectins"/>
</dbReference>
<evidence type="ECO:0000313" key="3">
    <source>
        <dbReference type="Proteomes" id="UP001163823"/>
    </source>
</evidence>